<evidence type="ECO:0000313" key="8">
    <source>
        <dbReference type="Proteomes" id="UP000279259"/>
    </source>
</evidence>
<protein>
    <recommendedName>
        <fullName evidence="6">Zn(2)-C6 fungal-type domain-containing protein</fullName>
    </recommendedName>
</protein>
<keyword evidence="2" id="KW-0479">Metal-binding</keyword>
<dbReference type="PANTHER" id="PTHR46910">
    <property type="entry name" value="TRANSCRIPTION FACTOR PDR1"/>
    <property type="match status" value="1"/>
</dbReference>
<feature type="compositionally biased region" description="Low complexity" evidence="5">
    <location>
        <begin position="1"/>
        <end position="10"/>
    </location>
</feature>
<dbReference type="EMBL" id="RSCD01000006">
    <property type="protein sequence ID" value="RSH92407.1"/>
    <property type="molecule type" value="Genomic_DNA"/>
</dbReference>
<dbReference type="PROSITE" id="PS00463">
    <property type="entry name" value="ZN2_CY6_FUNGAL_1"/>
    <property type="match status" value="1"/>
</dbReference>
<evidence type="ECO:0000256" key="1">
    <source>
        <dbReference type="ARBA" id="ARBA00004123"/>
    </source>
</evidence>
<gene>
    <name evidence="7" type="ORF">EHS25_008822</name>
</gene>
<comment type="subcellular location">
    <subcellularLocation>
        <location evidence="1">Nucleus</location>
    </subcellularLocation>
</comment>
<dbReference type="Pfam" id="PF00172">
    <property type="entry name" value="Zn_clus"/>
    <property type="match status" value="1"/>
</dbReference>
<feature type="domain" description="Zn(2)-C6 fungal-type" evidence="6">
    <location>
        <begin position="43"/>
        <end position="72"/>
    </location>
</feature>
<dbReference type="Proteomes" id="UP000279259">
    <property type="component" value="Unassembled WGS sequence"/>
</dbReference>
<evidence type="ECO:0000256" key="4">
    <source>
        <dbReference type="ARBA" id="ARBA00023242"/>
    </source>
</evidence>
<proteinExistence type="predicted"/>
<dbReference type="OrthoDB" id="39175at2759"/>
<dbReference type="GO" id="GO:0005634">
    <property type="term" value="C:nucleus"/>
    <property type="evidence" value="ECO:0007669"/>
    <property type="project" value="UniProtKB-SubCell"/>
</dbReference>
<keyword evidence="4" id="KW-0539">Nucleus</keyword>
<evidence type="ECO:0000256" key="2">
    <source>
        <dbReference type="ARBA" id="ARBA00022723"/>
    </source>
</evidence>
<dbReference type="SUPFAM" id="SSF57701">
    <property type="entry name" value="Zn2/Cys6 DNA-binding domain"/>
    <property type="match status" value="1"/>
</dbReference>
<feature type="region of interest" description="Disordered" evidence="5">
    <location>
        <begin position="1"/>
        <end position="35"/>
    </location>
</feature>
<sequence>MQHPSVLVPLPLTPSTPAPSMEGFESFPAEGSSPNRRQRISMACQYCRHRKIRCCGGSPCRNCQRSQRECDYTPVPEEINRATREKKALAKAARVTHFATPTSNYSPYFVDTPVFDLPYVNAPMRPSHMSHRRSVSVPSFDSVPWGHAPAAPQLHSPTLFESAHWMYAAPPAPLTPTVQPEPTRMFPSVLEQTPLHTAYLQGQIDMATSYASSPSLPAEHPTASWPTPSLQTYLRPPIQLSAASSPVTPMSSTFFSPFPSPSVFQGPPVPVTPALAMNNNPSPTLAPEMAAPKMVGLGIGMQDMDPYQTPTFVSEDFFASPRF</sequence>
<name>A0A427YMW7_9TREE</name>
<comment type="caution">
    <text evidence="7">The sequence shown here is derived from an EMBL/GenBank/DDBJ whole genome shotgun (WGS) entry which is preliminary data.</text>
</comment>
<keyword evidence="8" id="KW-1185">Reference proteome</keyword>
<evidence type="ECO:0000256" key="5">
    <source>
        <dbReference type="SAM" id="MobiDB-lite"/>
    </source>
</evidence>
<dbReference type="InterPro" id="IPR050987">
    <property type="entry name" value="AtrR-like"/>
</dbReference>
<reference evidence="7 8" key="1">
    <citation type="submission" date="2018-11" db="EMBL/GenBank/DDBJ databases">
        <title>Genome sequence of Saitozyma podzolica DSM 27192.</title>
        <authorList>
            <person name="Aliyu H."/>
            <person name="Gorte O."/>
            <person name="Ochsenreither K."/>
        </authorList>
    </citation>
    <scope>NUCLEOTIDE SEQUENCE [LARGE SCALE GENOMIC DNA]</scope>
    <source>
        <strain evidence="7 8">DSM 27192</strain>
    </source>
</reference>
<evidence type="ECO:0000259" key="6">
    <source>
        <dbReference type="PROSITE" id="PS50048"/>
    </source>
</evidence>
<dbReference type="PROSITE" id="PS50048">
    <property type="entry name" value="ZN2_CY6_FUNGAL_2"/>
    <property type="match status" value="1"/>
</dbReference>
<dbReference type="GO" id="GO:0003677">
    <property type="term" value="F:DNA binding"/>
    <property type="evidence" value="ECO:0007669"/>
    <property type="project" value="UniProtKB-KW"/>
</dbReference>
<dbReference type="CDD" id="cd00067">
    <property type="entry name" value="GAL4"/>
    <property type="match status" value="1"/>
</dbReference>
<dbReference type="InterPro" id="IPR001138">
    <property type="entry name" value="Zn2Cys6_DnaBD"/>
</dbReference>
<dbReference type="InterPro" id="IPR036864">
    <property type="entry name" value="Zn2-C6_fun-type_DNA-bd_sf"/>
</dbReference>
<dbReference type="PANTHER" id="PTHR46910:SF3">
    <property type="entry name" value="HALOTOLERANCE PROTEIN 9-RELATED"/>
    <property type="match status" value="1"/>
</dbReference>
<evidence type="ECO:0000256" key="3">
    <source>
        <dbReference type="ARBA" id="ARBA00023125"/>
    </source>
</evidence>
<dbReference type="AlphaFoldDB" id="A0A427YMW7"/>
<dbReference type="GO" id="GO:0000981">
    <property type="term" value="F:DNA-binding transcription factor activity, RNA polymerase II-specific"/>
    <property type="evidence" value="ECO:0007669"/>
    <property type="project" value="InterPro"/>
</dbReference>
<keyword evidence="3" id="KW-0238">DNA-binding</keyword>
<dbReference type="Gene3D" id="4.10.240.10">
    <property type="entry name" value="Zn(2)-C6 fungal-type DNA-binding domain"/>
    <property type="match status" value="1"/>
</dbReference>
<dbReference type="SMART" id="SM00066">
    <property type="entry name" value="GAL4"/>
    <property type="match status" value="1"/>
</dbReference>
<evidence type="ECO:0000313" key="7">
    <source>
        <dbReference type="EMBL" id="RSH92407.1"/>
    </source>
</evidence>
<accession>A0A427YMW7</accession>
<dbReference type="GO" id="GO:0008270">
    <property type="term" value="F:zinc ion binding"/>
    <property type="evidence" value="ECO:0007669"/>
    <property type="project" value="InterPro"/>
</dbReference>
<organism evidence="7 8">
    <name type="scientific">Saitozyma podzolica</name>
    <dbReference type="NCBI Taxonomy" id="1890683"/>
    <lineage>
        <taxon>Eukaryota</taxon>
        <taxon>Fungi</taxon>
        <taxon>Dikarya</taxon>
        <taxon>Basidiomycota</taxon>
        <taxon>Agaricomycotina</taxon>
        <taxon>Tremellomycetes</taxon>
        <taxon>Tremellales</taxon>
        <taxon>Trimorphomycetaceae</taxon>
        <taxon>Saitozyma</taxon>
    </lineage>
</organism>